<dbReference type="PIRSF" id="PIRSF001435">
    <property type="entry name" value="Nth"/>
    <property type="match status" value="1"/>
</dbReference>
<dbReference type="InterPro" id="IPR023170">
    <property type="entry name" value="HhH_base_excis_C"/>
</dbReference>
<feature type="domain" description="HhH-GPD" evidence="5">
    <location>
        <begin position="41"/>
        <end position="200"/>
    </location>
</feature>
<dbReference type="AlphaFoldDB" id="D5MH79"/>
<evidence type="ECO:0000256" key="1">
    <source>
        <dbReference type="ARBA" id="ARBA00022485"/>
    </source>
</evidence>
<keyword evidence="2" id="KW-0479">Metal-binding</keyword>
<name>D5MH79_METO1</name>
<evidence type="ECO:0000256" key="4">
    <source>
        <dbReference type="ARBA" id="ARBA00023014"/>
    </source>
</evidence>
<dbReference type="CDD" id="cd00056">
    <property type="entry name" value="ENDO3c"/>
    <property type="match status" value="1"/>
</dbReference>
<dbReference type="InterPro" id="IPR011257">
    <property type="entry name" value="DNA_glycosylase"/>
</dbReference>
<reference evidence="6 7" key="1">
    <citation type="journal article" date="2010" name="Nature">
        <title>Nitrite-driven anaerobic methane oxidation by oxygenic bacteria.</title>
        <authorList>
            <person name="Ettwig K.F."/>
            <person name="Butler M.K."/>
            <person name="Le Paslier D."/>
            <person name="Pelletier E."/>
            <person name="Mangenot S."/>
            <person name="Kuypers M.M.M."/>
            <person name="Schreiber F."/>
            <person name="Dutilh B.E."/>
            <person name="Zedelius J."/>
            <person name="de Beer D."/>
            <person name="Gloerich J."/>
            <person name="Wessels H.J.C.T."/>
            <person name="van Allen T."/>
            <person name="Luesken F."/>
            <person name="Wu M."/>
            <person name="van de Pas-Schoonen K.T."/>
            <person name="Op den Camp H.J.M."/>
            <person name="Janssen-Megens E.M."/>
            <person name="Francoijs K-J."/>
            <person name="Stunnenberg H."/>
            <person name="Weissenbach J."/>
            <person name="Jetten M.S.M."/>
            <person name="Strous M."/>
        </authorList>
    </citation>
    <scope>NUCLEOTIDE SEQUENCE [LARGE SCALE GENOMIC DNA]</scope>
</reference>
<evidence type="ECO:0000313" key="6">
    <source>
        <dbReference type="EMBL" id="CBE69111.1"/>
    </source>
</evidence>
<dbReference type="STRING" id="671143.DAMO_2061"/>
<organism evidence="6 7">
    <name type="scientific">Methylomirabilis oxygeniifera</name>
    <dbReference type="NCBI Taxonomy" id="671143"/>
    <lineage>
        <taxon>Bacteria</taxon>
        <taxon>Candidatus Methylomirabilota</taxon>
        <taxon>Candidatus Methylomirabilia</taxon>
        <taxon>Candidatus Methylomirabilales</taxon>
        <taxon>Candidatus Methylomirabilaceae</taxon>
        <taxon>Candidatus Methylomirabilis</taxon>
    </lineage>
</organism>
<gene>
    <name evidence="6" type="ORF">DAMO_2061</name>
</gene>
<keyword evidence="3" id="KW-0408">Iron</keyword>
<dbReference type="HOGENOM" id="CLU_012862_6_0_0"/>
<dbReference type="PANTHER" id="PTHR10359:SF19">
    <property type="entry name" value="DNA REPAIR GLYCOSYLASE MJ1434-RELATED"/>
    <property type="match status" value="1"/>
</dbReference>
<dbReference type="GO" id="GO:0003824">
    <property type="term" value="F:catalytic activity"/>
    <property type="evidence" value="ECO:0007669"/>
    <property type="project" value="InterPro"/>
</dbReference>
<proteinExistence type="predicted"/>
<keyword evidence="4" id="KW-0411">Iron-sulfur</keyword>
<dbReference type="Pfam" id="PF00730">
    <property type="entry name" value="HhH-GPD"/>
    <property type="match status" value="1"/>
</dbReference>
<accession>D5MH79</accession>
<dbReference type="Proteomes" id="UP000006898">
    <property type="component" value="Chromosome"/>
</dbReference>
<dbReference type="InterPro" id="IPR003265">
    <property type="entry name" value="HhH-GPD_domain"/>
</dbReference>
<evidence type="ECO:0000259" key="5">
    <source>
        <dbReference type="SMART" id="SM00478"/>
    </source>
</evidence>
<dbReference type="PATRIC" id="fig|671143.5.peg.1822"/>
<evidence type="ECO:0000256" key="2">
    <source>
        <dbReference type="ARBA" id="ARBA00022723"/>
    </source>
</evidence>
<sequence length="228" mass="26160">MPQTATGRRLLSLYRNLFRYFGPQRWWPARSRFEVIVGAILTQNTAWINVEKAITALRTARLLNPRGIDSVPQEHLATLIRPSGYYNMKTERLKHVTRFLLTRYGGSVRRMGRTGLSELREELLGISGVGEETADSILLYAGDRPIFVVDAYTRRVLERHGLIAKNTRYGEIQRLFMTHLPTDATLFNEYHALLVAVGKTYCRRTPNCDKCPLRYDLPEGSPLLPRPE</sequence>
<dbReference type="eggNOG" id="COG2231">
    <property type="taxonomic scope" value="Bacteria"/>
</dbReference>
<dbReference type="Gene3D" id="1.10.1670.10">
    <property type="entry name" value="Helix-hairpin-Helix base-excision DNA repair enzymes (C-terminal)"/>
    <property type="match status" value="1"/>
</dbReference>
<dbReference type="GO" id="GO:0051539">
    <property type="term" value="F:4 iron, 4 sulfur cluster binding"/>
    <property type="evidence" value="ECO:0007669"/>
    <property type="project" value="UniProtKB-KW"/>
</dbReference>
<dbReference type="PANTHER" id="PTHR10359">
    <property type="entry name" value="A/G-SPECIFIC ADENINE GLYCOSYLASE/ENDONUCLEASE III"/>
    <property type="match status" value="1"/>
</dbReference>
<dbReference type="SMART" id="SM00478">
    <property type="entry name" value="ENDO3c"/>
    <property type="match status" value="1"/>
</dbReference>
<dbReference type="KEGG" id="mox:DAMO_2061"/>
<evidence type="ECO:0000256" key="3">
    <source>
        <dbReference type="ARBA" id="ARBA00023004"/>
    </source>
</evidence>
<dbReference type="EMBL" id="FP565575">
    <property type="protein sequence ID" value="CBE69111.1"/>
    <property type="molecule type" value="Genomic_DNA"/>
</dbReference>
<protein>
    <recommendedName>
        <fullName evidence="5">HhH-GPD domain-containing protein</fullName>
    </recommendedName>
</protein>
<keyword evidence="1" id="KW-0004">4Fe-4S</keyword>
<dbReference type="GO" id="GO:0046872">
    <property type="term" value="F:metal ion binding"/>
    <property type="evidence" value="ECO:0007669"/>
    <property type="project" value="UniProtKB-KW"/>
</dbReference>
<dbReference type="GO" id="GO:0006284">
    <property type="term" value="P:base-excision repair"/>
    <property type="evidence" value="ECO:0007669"/>
    <property type="project" value="InterPro"/>
</dbReference>
<evidence type="ECO:0000313" key="7">
    <source>
        <dbReference type="Proteomes" id="UP000006898"/>
    </source>
</evidence>
<dbReference type="SUPFAM" id="SSF48150">
    <property type="entry name" value="DNA-glycosylase"/>
    <property type="match status" value="1"/>
</dbReference>
<dbReference type="Gene3D" id="1.10.340.30">
    <property type="entry name" value="Hypothetical protein, domain 2"/>
    <property type="match status" value="1"/>
</dbReference>